<feature type="transmembrane region" description="Helical" evidence="6">
    <location>
        <begin position="350"/>
        <end position="367"/>
    </location>
</feature>
<feature type="compositionally biased region" description="Polar residues" evidence="5">
    <location>
        <begin position="1"/>
        <end position="12"/>
    </location>
</feature>
<feature type="transmembrane region" description="Helical" evidence="6">
    <location>
        <begin position="208"/>
        <end position="230"/>
    </location>
</feature>
<sequence length="559" mass="60250">MASDDPIQTESGASERLPLLRQDDRDTEDQPAKPNRIINHDDVLSSATRSLTTIGMCLLLIILLDIGLSLLSTGLLQVQEDIVCQKLIHDDPEQQRDCKDKNVQTELSIIQSWQVVFDLLPGLLMAVPIGIIADKYGRSLVLGLSLLGITLSYAFSSAVCAFSNIFPLRFVWFSAIFNFIGGGVTGFSAMIFCIAADLSTEEQRSTTFFYLGAVMLGGAVISNPITYWVMETFGTWLAINMGLFLMALTTVVGFCMPETLKLKQNLSELQPDGEDDSPILRPTMTPTATATATATRHDGTSTINNSYGDVDPALPGTMKGFRLWVTEQISSGSAEARQFLHIIVKQEPRVGLLLLCLLLTTFGRNAQVMLQQYVVAKFQWSWSKAGLLISIQALVSLLLLVLILPAIAQLLLRILSSRDSHTAAQVKDLWLARSSILVQVLGALIIGFAASPGVLIPGVVLQALGSGFNPLVRGIITNLLEGTKNNGDDNDGSGRVEILGLLYSVIAFIETAGSMVAAPLLAVAFRTGLELGRSWMGLPFMVAAGLFGCALVIVGCVKA</sequence>
<feature type="transmembrane region" description="Helical" evidence="6">
    <location>
        <begin position="387"/>
        <end position="415"/>
    </location>
</feature>
<feature type="transmembrane region" description="Helical" evidence="6">
    <location>
        <begin position="501"/>
        <end position="523"/>
    </location>
</feature>
<dbReference type="InterPro" id="IPR036259">
    <property type="entry name" value="MFS_trans_sf"/>
</dbReference>
<keyword evidence="3 6" id="KW-1133">Transmembrane helix</keyword>
<dbReference type="EMBL" id="MU858309">
    <property type="protein sequence ID" value="KAK4207235.1"/>
    <property type="molecule type" value="Genomic_DNA"/>
</dbReference>
<evidence type="ECO:0000313" key="7">
    <source>
        <dbReference type="EMBL" id="KAK4207235.1"/>
    </source>
</evidence>
<dbReference type="Proteomes" id="UP001301769">
    <property type="component" value="Unassembled WGS sequence"/>
</dbReference>
<reference evidence="7" key="2">
    <citation type="submission" date="2023-05" db="EMBL/GenBank/DDBJ databases">
        <authorList>
            <consortium name="Lawrence Berkeley National Laboratory"/>
            <person name="Steindorff A."/>
            <person name="Hensen N."/>
            <person name="Bonometti L."/>
            <person name="Westerberg I."/>
            <person name="Brannstrom I.O."/>
            <person name="Guillou S."/>
            <person name="Cros-Aarteil S."/>
            <person name="Calhoun S."/>
            <person name="Haridas S."/>
            <person name="Kuo A."/>
            <person name="Mondo S."/>
            <person name="Pangilinan J."/>
            <person name="Riley R."/>
            <person name="Labutti K."/>
            <person name="Andreopoulos B."/>
            <person name="Lipzen A."/>
            <person name="Chen C."/>
            <person name="Yanf M."/>
            <person name="Daum C."/>
            <person name="Ng V."/>
            <person name="Clum A."/>
            <person name="Ohm R."/>
            <person name="Martin F."/>
            <person name="Silar P."/>
            <person name="Natvig D."/>
            <person name="Lalanne C."/>
            <person name="Gautier V."/>
            <person name="Ament-Velasquez S.L."/>
            <person name="Kruys A."/>
            <person name="Hutchinson M.I."/>
            <person name="Powell A.J."/>
            <person name="Barry K."/>
            <person name="Miller A.N."/>
            <person name="Grigoriev I.V."/>
            <person name="Debuchy R."/>
            <person name="Gladieux P."/>
            <person name="Thoren M.H."/>
            <person name="Johannesson H."/>
        </authorList>
    </citation>
    <scope>NUCLEOTIDE SEQUENCE</scope>
    <source>
        <strain evidence="7">PSN293</strain>
    </source>
</reference>
<feature type="transmembrane region" description="Helical" evidence="6">
    <location>
        <begin position="172"/>
        <end position="196"/>
    </location>
</feature>
<comment type="caution">
    <text evidence="7">The sequence shown here is derived from an EMBL/GenBank/DDBJ whole genome shotgun (WGS) entry which is preliminary data.</text>
</comment>
<gene>
    <name evidence="7" type="ORF">QBC37DRAFT_456203</name>
</gene>
<accession>A0AAN7B3V6</accession>
<protein>
    <submittedName>
        <fullName evidence="7">Major facilitator superfamily domain-containing protein</fullName>
    </submittedName>
</protein>
<organism evidence="7 8">
    <name type="scientific">Rhypophila decipiens</name>
    <dbReference type="NCBI Taxonomy" id="261697"/>
    <lineage>
        <taxon>Eukaryota</taxon>
        <taxon>Fungi</taxon>
        <taxon>Dikarya</taxon>
        <taxon>Ascomycota</taxon>
        <taxon>Pezizomycotina</taxon>
        <taxon>Sordariomycetes</taxon>
        <taxon>Sordariomycetidae</taxon>
        <taxon>Sordariales</taxon>
        <taxon>Naviculisporaceae</taxon>
        <taxon>Rhypophila</taxon>
    </lineage>
</organism>
<evidence type="ECO:0000256" key="2">
    <source>
        <dbReference type="ARBA" id="ARBA00022692"/>
    </source>
</evidence>
<keyword evidence="4 6" id="KW-0472">Membrane</keyword>
<feature type="region of interest" description="Disordered" evidence="5">
    <location>
        <begin position="1"/>
        <end position="36"/>
    </location>
</feature>
<dbReference type="SUPFAM" id="SSF103473">
    <property type="entry name" value="MFS general substrate transporter"/>
    <property type="match status" value="1"/>
</dbReference>
<feature type="transmembrane region" description="Helical" evidence="6">
    <location>
        <begin position="140"/>
        <end position="166"/>
    </location>
</feature>
<reference evidence="7" key="1">
    <citation type="journal article" date="2023" name="Mol. Phylogenet. Evol.">
        <title>Genome-scale phylogeny and comparative genomics of the fungal order Sordariales.</title>
        <authorList>
            <person name="Hensen N."/>
            <person name="Bonometti L."/>
            <person name="Westerberg I."/>
            <person name="Brannstrom I.O."/>
            <person name="Guillou S."/>
            <person name="Cros-Aarteil S."/>
            <person name="Calhoun S."/>
            <person name="Haridas S."/>
            <person name="Kuo A."/>
            <person name="Mondo S."/>
            <person name="Pangilinan J."/>
            <person name="Riley R."/>
            <person name="LaButti K."/>
            <person name="Andreopoulos B."/>
            <person name="Lipzen A."/>
            <person name="Chen C."/>
            <person name="Yan M."/>
            <person name="Daum C."/>
            <person name="Ng V."/>
            <person name="Clum A."/>
            <person name="Steindorff A."/>
            <person name="Ohm R.A."/>
            <person name="Martin F."/>
            <person name="Silar P."/>
            <person name="Natvig D.O."/>
            <person name="Lalanne C."/>
            <person name="Gautier V."/>
            <person name="Ament-Velasquez S.L."/>
            <person name="Kruys A."/>
            <person name="Hutchinson M.I."/>
            <person name="Powell A.J."/>
            <person name="Barry K."/>
            <person name="Miller A.N."/>
            <person name="Grigoriev I.V."/>
            <person name="Debuchy R."/>
            <person name="Gladieux P."/>
            <person name="Hiltunen Thoren M."/>
            <person name="Johannesson H."/>
        </authorList>
    </citation>
    <scope>NUCLEOTIDE SEQUENCE</scope>
    <source>
        <strain evidence="7">PSN293</strain>
    </source>
</reference>
<evidence type="ECO:0000256" key="3">
    <source>
        <dbReference type="ARBA" id="ARBA00022989"/>
    </source>
</evidence>
<dbReference type="PANTHER" id="PTHR23507">
    <property type="entry name" value="ZGC:174356"/>
    <property type="match status" value="1"/>
</dbReference>
<evidence type="ECO:0000256" key="4">
    <source>
        <dbReference type="ARBA" id="ARBA00023136"/>
    </source>
</evidence>
<feature type="transmembrane region" description="Helical" evidence="6">
    <location>
        <begin position="113"/>
        <end position="133"/>
    </location>
</feature>
<dbReference type="GO" id="GO:0022857">
    <property type="term" value="F:transmembrane transporter activity"/>
    <property type="evidence" value="ECO:0007669"/>
    <property type="project" value="InterPro"/>
</dbReference>
<dbReference type="PANTHER" id="PTHR23507:SF1">
    <property type="entry name" value="FI18259P1-RELATED"/>
    <property type="match status" value="1"/>
</dbReference>
<feature type="transmembrane region" description="Helical" evidence="6">
    <location>
        <begin position="535"/>
        <end position="554"/>
    </location>
</feature>
<feature type="transmembrane region" description="Helical" evidence="6">
    <location>
        <begin position="51"/>
        <end position="71"/>
    </location>
</feature>
<name>A0AAN7B3V6_9PEZI</name>
<proteinExistence type="predicted"/>
<feature type="transmembrane region" description="Helical" evidence="6">
    <location>
        <begin position="236"/>
        <end position="256"/>
    </location>
</feature>
<evidence type="ECO:0000256" key="5">
    <source>
        <dbReference type="SAM" id="MobiDB-lite"/>
    </source>
</evidence>
<evidence type="ECO:0000313" key="8">
    <source>
        <dbReference type="Proteomes" id="UP001301769"/>
    </source>
</evidence>
<keyword evidence="8" id="KW-1185">Reference proteome</keyword>
<dbReference type="AlphaFoldDB" id="A0AAN7B3V6"/>
<evidence type="ECO:0000256" key="1">
    <source>
        <dbReference type="ARBA" id="ARBA00004141"/>
    </source>
</evidence>
<feature type="compositionally biased region" description="Basic and acidic residues" evidence="5">
    <location>
        <begin position="21"/>
        <end position="31"/>
    </location>
</feature>
<dbReference type="GO" id="GO:0016020">
    <property type="term" value="C:membrane"/>
    <property type="evidence" value="ECO:0007669"/>
    <property type="project" value="UniProtKB-SubCell"/>
</dbReference>
<dbReference type="Gene3D" id="1.20.1250.20">
    <property type="entry name" value="MFS general substrate transporter like domains"/>
    <property type="match status" value="1"/>
</dbReference>
<dbReference type="Pfam" id="PF07690">
    <property type="entry name" value="MFS_1"/>
    <property type="match status" value="1"/>
</dbReference>
<comment type="subcellular location">
    <subcellularLocation>
        <location evidence="1">Membrane</location>
        <topology evidence="1">Multi-pass membrane protein</topology>
    </subcellularLocation>
</comment>
<feature type="transmembrane region" description="Helical" evidence="6">
    <location>
        <begin position="436"/>
        <end position="460"/>
    </location>
</feature>
<evidence type="ECO:0000256" key="6">
    <source>
        <dbReference type="SAM" id="Phobius"/>
    </source>
</evidence>
<keyword evidence="2 6" id="KW-0812">Transmembrane</keyword>
<dbReference type="InterPro" id="IPR011701">
    <property type="entry name" value="MFS"/>
</dbReference>